<dbReference type="GO" id="GO:0016020">
    <property type="term" value="C:membrane"/>
    <property type="evidence" value="ECO:0000314"/>
    <property type="project" value="WormBase"/>
</dbReference>
<dbReference type="Pfam" id="PF01757">
    <property type="entry name" value="Acyl_transf_3"/>
    <property type="match status" value="1"/>
</dbReference>
<feature type="transmembrane region" description="Helical" evidence="1">
    <location>
        <begin position="135"/>
        <end position="157"/>
    </location>
</feature>
<feature type="transmembrane region" description="Helical" evidence="1">
    <location>
        <begin position="29"/>
        <end position="49"/>
    </location>
</feature>
<keyword evidence="4" id="KW-0808">Transferase</keyword>
<dbReference type="Bgee" id="WBGene00044617">
    <property type="expression patterns" value="Expressed in larva"/>
</dbReference>
<dbReference type="HOGENOM" id="CLU_005679_12_1_1"/>
<dbReference type="Pfam" id="PF19040">
    <property type="entry name" value="SGNH"/>
    <property type="match status" value="1"/>
</dbReference>
<dbReference type="InterPro" id="IPR050879">
    <property type="entry name" value="Acyltransferase_3"/>
</dbReference>
<feature type="transmembrane region" description="Helical" evidence="1">
    <location>
        <begin position="314"/>
        <end position="333"/>
    </location>
</feature>
<dbReference type="AGR" id="WB:WBGene00044617"/>
<dbReference type="GeneID" id="187552"/>
<dbReference type="Proteomes" id="UP000001940">
    <property type="component" value="Chromosome V"/>
</dbReference>
<dbReference type="STRING" id="6239.R03H4.6.1"/>
<dbReference type="PhylomeDB" id="Q21689"/>
<dbReference type="OMA" id="MNENIAF"/>
<protein>
    <submittedName>
        <fullName evidence="4">Acyltransferase</fullName>
    </submittedName>
</protein>
<gene>
    <name evidence="4 6" type="primary">bus-1</name>
    <name evidence="4" type="ORF">CELE_R03H4.6</name>
    <name evidence="6" type="ORF">R03H4.6</name>
</gene>
<dbReference type="InterPro" id="IPR043968">
    <property type="entry name" value="SGNH"/>
</dbReference>
<keyword evidence="1" id="KW-1133">Transmembrane helix</keyword>
<dbReference type="PaxDb" id="6239-R03H4.6"/>
<keyword evidence="1" id="KW-0812">Transmembrane</keyword>
<dbReference type="PIR" id="T28868">
    <property type="entry name" value="T28868"/>
</dbReference>
<organism evidence="4 5">
    <name type="scientific">Caenorhabditis elegans</name>
    <dbReference type="NCBI Taxonomy" id="6239"/>
    <lineage>
        <taxon>Eukaryota</taxon>
        <taxon>Metazoa</taxon>
        <taxon>Ecdysozoa</taxon>
        <taxon>Nematoda</taxon>
        <taxon>Chromadorea</taxon>
        <taxon>Rhabditida</taxon>
        <taxon>Rhabditina</taxon>
        <taxon>Rhabditomorpha</taxon>
        <taxon>Rhabditoidea</taxon>
        <taxon>Rhabditidae</taxon>
        <taxon>Peloderinae</taxon>
        <taxon>Caenorhabditis</taxon>
    </lineage>
</organism>
<dbReference type="eggNOG" id="ENOG502S34G">
    <property type="taxonomic scope" value="Eukaryota"/>
</dbReference>
<dbReference type="WormBase" id="R03H4.6">
    <property type="protein sequence ID" value="CE07409"/>
    <property type="gene ID" value="WBGene00044617"/>
    <property type="gene designation" value="bus-1"/>
</dbReference>
<dbReference type="KEGG" id="cel:CELE_R03H4.6"/>
<dbReference type="CTD" id="187552"/>
<keyword evidence="1" id="KW-0472">Membrane</keyword>
<feature type="domain" description="Acyltransferase 3" evidence="2">
    <location>
        <begin position="4"/>
        <end position="325"/>
    </location>
</feature>
<dbReference type="FunCoup" id="Q21689">
    <property type="interactions" value="31"/>
</dbReference>
<proteinExistence type="predicted"/>
<keyword evidence="5" id="KW-1185">Reference proteome</keyword>
<dbReference type="PANTHER" id="PTHR23028:SF3">
    <property type="entry name" value="ACYL_TRANSF_3 DOMAIN-CONTAINING PROTEIN-RELATED"/>
    <property type="match status" value="1"/>
</dbReference>
<feature type="transmembrane region" description="Helical" evidence="1">
    <location>
        <begin position="7"/>
        <end position="23"/>
    </location>
</feature>
<dbReference type="OrthoDB" id="5801063at2759"/>
<dbReference type="AlphaFoldDB" id="Q21689"/>
<feature type="transmembrane region" description="Helical" evidence="1">
    <location>
        <begin position="70"/>
        <end position="89"/>
    </location>
</feature>
<dbReference type="EMBL" id="BX284605">
    <property type="protein sequence ID" value="CCD65675.1"/>
    <property type="molecule type" value="Genomic_DNA"/>
</dbReference>
<dbReference type="InterPro" id="IPR002656">
    <property type="entry name" value="Acyl_transf_3_dom"/>
</dbReference>
<dbReference type="GO" id="GO:0016747">
    <property type="term" value="F:acyltransferase activity, transferring groups other than amino-acyl groups"/>
    <property type="evidence" value="ECO:0007669"/>
    <property type="project" value="InterPro"/>
</dbReference>
<evidence type="ECO:0000313" key="6">
    <source>
        <dbReference type="WormBase" id="R03H4.6"/>
    </source>
</evidence>
<accession>Q21689</accession>
<dbReference type="InParanoid" id="Q21689"/>
<evidence type="ECO:0000313" key="4">
    <source>
        <dbReference type="EMBL" id="CCD65675.1"/>
    </source>
</evidence>
<dbReference type="GO" id="GO:0002009">
    <property type="term" value="P:morphogenesis of an epithelium"/>
    <property type="evidence" value="ECO:0000315"/>
    <property type="project" value="WormBase"/>
</dbReference>
<evidence type="ECO:0000256" key="1">
    <source>
        <dbReference type="SAM" id="Phobius"/>
    </source>
</evidence>
<dbReference type="PANTHER" id="PTHR23028">
    <property type="entry name" value="ACETYLTRANSFERASE"/>
    <property type="match status" value="1"/>
</dbReference>
<keyword evidence="4" id="KW-0012">Acyltransferase</keyword>
<evidence type="ECO:0000313" key="5">
    <source>
        <dbReference type="Proteomes" id="UP000001940"/>
    </source>
</evidence>
<sequence>MRQDIQCLRGVAILLVLIYHLFPTLFVNGFLGVDIFFVISGFLMAQNLSKSKLVTVQDFFIFYYRRFRRILPLYYLVIFVTLAAVHLYLGDFWWYTNRRYSLASLFLVTNQLIIHDSADYFREFLADGTSLNAFIHLWSLGVEMQFYLLVPFIFFGLQFLKNDLLRLIASSLTTVIGFLCFAFINQQFAFNFMFLRLWQFSAGFMALFWKKISFYEYSEKLKPAKIELILPIAKGDLTTVCLSTIALCILPNKIELLALRPLVTMATAFIIASDSQDNQFLKSKTLCYIGDISYVIYLVHWPIIVLFLTASLRTHLFCILTILLASVVLHHIFEKQYLRMDWKALIPLLFVIVLSNAYLQNSIRVHSFWNNTYSLELQEVIQNNKMLLTDLAELQKMNAKNVCAVSNLDEPIGQKRVFGYCEYPKSHGNISVMMIGNSYVMTFSEPIRAQFHKNYSEYRYYSIGEGAAIYADSPGSHQALDIFKRNVAKFKPDVLFISARYSESVRLPIKHNDAYLKQMNENIEFYEKFVKKIYILDSHPLYNLNFLNFFMHYVVQRPDELESLHLNRQKADEQMRYVKKRFSMVKCKKCQFYDLSHVFVENDKYLTFDRGSMLSYVDNTIHLTKVGVELCEPVFKKIVKEIMNTL</sequence>
<feature type="transmembrane region" description="Helical" evidence="1">
    <location>
        <begin position="285"/>
        <end position="308"/>
    </location>
</feature>
<evidence type="ECO:0000259" key="2">
    <source>
        <dbReference type="Pfam" id="PF01757"/>
    </source>
</evidence>
<reference evidence="4 5" key="1">
    <citation type="journal article" date="1998" name="Science">
        <title>Genome sequence of the nematode C. elegans: a platform for investigating biology.</title>
        <authorList>
            <consortium name="The C. elegans sequencing consortium"/>
            <person name="Sulson J.E."/>
            <person name="Waterston R."/>
        </authorList>
    </citation>
    <scope>NUCLEOTIDE SEQUENCE [LARGE SCALE GENOMIC DNA]</scope>
    <source>
        <strain evidence="4 5">Bristol N2</strain>
    </source>
</reference>
<feature type="domain" description="SGNH" evidence="3">
    <location>
        <begin position="416"/>
        <end position="637"/>
    </location>
</feature>
<feature type="transmembrane region" description="Helical" evidence="1">
    <location>
        <begin position="164"/>
        <end position="184"/>
    </location>
</feature>
<dbReference type="GO" id="GO:0000271">
    <property type="term" value="P:polysaccharide biosynthetic process"/>
    <property type="evidence" value="ECO:0000318"/>
    <property type="project" value="GO_Central"/>
</dbReference>
<name>Q21689_CAEEL</name>
<dbReference type="UCSC" id="R03H4.6">
    <property type="organism name" value="c. elegans"/>
</dbReference>
<dbReference type="RefSeq" id="NP_505335.1">
    <property type="nucleotide sequence ID" value="NM_072934.4"/>
</dbReference>
<evidence type="ECO:0000259" key="3">
    <source>
        <dbReference type="Pfam" id="PF19040"/>
    </source>
</evidence>